<evidence type="ECO:0000256" key="8">
    <source>
        <dbReference type="ARBA" id="ARBA00023209"/>
    </source>
</evidence>
<comment type="function">
    <text evidence="10">Catalyzes the transfer of an acyl group from acyl-phosphate (acyl-PO(4)) to glycerol-3-phosphate (G3P) to form lysophosphatidic acid (LPA). This enzyme utilizes acyl-phosphate as fatty acyl donor, but not acyl-CoA or acyl-ACP.</text>
</comment>
<evidence type="ECO:0000256" key="5">
    <source>
        <dbReference type="ARBA" id="ARBA00022989"/>
    </source>
</evidence>
<gene>
    <name evidence="10 11" type="primary">plsY</name>
    <name evidence="11" type="ORF">MOX91_07060</name>
</gene>
<keyword evidence="8 10" id="KW-0594">Phospholipid biosynthesis</keyword>
<dbReference type="RefSeq" id="WP_370397385.1">
    <property type="nucleotide sequence ID" value="NZ_JALBUT010000007.1"/>
</dbReference>
<comment type="subcellular location">
    <subcellularLocation>
        <location evidence="10">Cell membrane</location>
        <topology evidence="10">Multi-pass membrane protein</topology>
    </subcellularLocation>
</comment>
<feature type="transmembrane region" description="Helical" evidence="10">
    <location>
        <begin position="163"/>
        <end position="184"/>
    </location>
</feature>
<sequence>MNIVGIFIFGILGYLLGAIPFAVIIARSKGVDIFSFGSGNPGATNVKRACGKFAGNLCFFLDALKGFLAAILPVWVSMFVEISDVQILCVAGLLAAIAGHMYPVFTKFRGGKGVSVTIGGLVAFMWAAILIGLIIWVAAYYSTKYVSVASILMAASLPISSPFLYGAASIQTALAVFLAFAVIYKHKSNIQRLLNGTENRFK</sequence>
<keyword evidence="11" id="KW-0012">Acyltransferase</keyword>
<keyword evidence="1 10" id="KW-1003">Cell membrane</keyword>
<dbReference type="PANTHER" id="PTHR30309">
    <property type="entry name" value="INNER MEMBRANE PROTEIN YGIH"/>
    <property type="match status" value="1"/>
</dbReference>
<keyword evidence="5 10" id="KW-1133">Transmembrane helix</keyword>
<comment type="catalytic activity">
    <reaction evidence="10">
        <text>an acyl phosphate + sn-glycerol 3-phosphate = a 1-acyl-sn-glycero-3-phosphate + phosphate</text>
        <dbReference type="Rhea" id="RHEA:34075"/>
        <dbReference type="ChEBI" id="CHEBI:43474"/>
        <dbReference type="ChEBI" id="CHEBI:57597"/>
        <dbReference type="ChEBI" id="CHEBI:57970"/>
        <dbReference type="ChEBI" id="CHEBI:59918"/>
        <dbReference type="EC" id="2.3.1.275"/>
    </reaction>
</comment>
<proteinExistence type="inferred from homology"/>
<evidence type="ECO:0000313" key="12">
    <source>
        <dbReference type="Proteomes" id="UP001275932"/>
    </source>
</evidence>
<evidence type="ECO:0000256" key="1">
    <source>
        <dbReference type="ARBA" id="ARBA00022475"/>
    </source>
</evidence>
<evidence type="ECO:0000256" key="3">
    <source>
        <dbReference type="ARBA" id="ARBA00022679"/>
    </source>
</evidence>
<comment type="subunit">
    <text evidence="10">Probably interacts with PlsX.</text>
</comment>
<keyword evidence="9 10" id="KW-1208">Phospholipid metabolism</keyword>
<keyword evidence="12" id="KW-1185">Reference proteome</keyword>
<feature type="transmembrane region" description="Helical" evidence="10">
    <location>
        <begin position="85"/>
        <end position="105"/>
    </location>
</feature>
<evidence type="ECO:0000256" key="4">
    <source>
        <dbReference type="ARBA" id="ARBA00022692"/>
    </source>
</evidence>
<keyword evidence="3 10" id="KW-0808">Transferase</keyword>
<dbReference type="SMART" id="SM01207">
    <property type="entry name" value="G3P_acyltransf"/>
    <property type="match status" value="1"/>
</dbReference>
<feature type="transmembrane region" description="Helical" evidence="10">
    <location>
        <begin position="57"/>
        <end position="79"/>
    </location>
</feature>
<feature type="transmembrane region" description="Helical" evidence="10">
    <location>
        <begin position="117"/>
        <end position="143"/>
    </location>
</feature>
<reference evidence="11 12" key="1">
    <citation type="submission" date="2022-03" db="EMBL/GenBank/DDBJ databases">
        <title>Novel taxa within the pig intestine.</title>
        <authorList>
            <person name="Wylensek D."/>
            <person name="Bishof K."/>
            <person name="Afrizal A."/>
            <person name="Clavel T."/>
        </authorList>
    </citation>
    <scope>NUCLEOTIDE SEQUENCE [LARGE SCALE GENOMIC DNA]</scope>
    <source>
        <strain evidence="11 12">CLA-KB-P66</strain>
    </source>
</reference>
<keyword evidence="4 10" id="KW-0812">Transmembrane</keyword>
<dbReference type="InterPro" id="IPR003811">
    <property type="entry name" value="G3P_acylTferase_PlsY"/>
</dbReference>
<keyword evidence="6 10" id="KW-0443">Lipid metabolism</keyword>
<dbReference type="Pfam" id="PF02660">
    <property type="entry name" value="G3P_acyltransf"/>
    <property type="match status" value="1"/>
</dbReference>
<name>A0ABU4WKD9_9BACT</name>
<accession>A0ABU4WKD9</accession>
<comment type="caution">
    <text evidence="11">The sequence shown here is derived from an EMBL/GenBank/DDBJ whole genome shotgun (WGS) entry which is preliminary data.</text>
</comment>
<dbReference type="NCBIfam" id="TIGR00023">
    <property type="entry name" value="glycerol-3-phosphate 1-O-acyltransferase PlsY"/>
    <property type="match status" value="1"/>
</dbReference>
<evidence type="ECO:0000256" key="7">
    <source>
        <dbReference type="ARBA" id="ARBA00023136"/>
    </source>
</evidence>
<dbReference type="GO" id="GO:0004366">
    <property type="term" value="F:glycerol-3-phosphate O-acyltransferase activity"/>
    <property type="evidence" value="ECO:0007669"/>
    <property type="project" value="UniProtKB-EC"/>
</dbReference>
<dbReference type="EMBL" id="JALBUT010000007">
    <property type="protein sequence ID" value="MDX8415932.1"/>
    <property type="molecule type" value="Genomic_DNA"/>
</dbReference>
<evidence type="ECO:0000256" key="2">
    <source>
        <dbReference type="ARBA" id="ARBA00022516"/>
    </source>
</evidence>
<comment type="similarity">
    <text evidence="10">Belongs to the PlsY family.</text>
</comment>
<keyword evidence="2 10" id="KW-0444">Lipid biosynthesis</keyword>
<dbReference type="Proteomes" id="UP001275932">
    <property type="component" value="Unassembled WGS sequence"/>
</dbReference>
<evidence type="ECO:0000313" key="11">
    <source>
        <dbReference type="EMBL" id="MDX8415932.1"/>
    </source>
</evidence>
<evidence type="ECO:0000256" key="10">
    <source>
        <dbReference type="HAMAP-Rule" id="MF_01043"/>
    </source>
</evidence>
<keyword evidence="7 10" id="KW-0472">Membrane</keyword>
<dbReference type="HAMAP" id="MF_01043">
    <property type="entry name" value="PlsY"/>
    <property type="match status" value="1"/>
</dbReference>
<protein>
    <recommendedName>
        <fullName evidence="10">Glycerol-3-phosphate acyltransferase</fullName>
    </recommendedName>
    <alternativeName>
        <fullName evidence="10">Acyl-PO4 G3P acyltransferase</fullName>
    </alternativeName>
    <alternativeName>
        <fullName evidence="10">Acyl-phosphate--glycerol-3-phosphate acyltransferase</fullName>
    </alternativeName>
    <alternativeName>
        <fullName evidence="10">G3P acyltransferase</fullName>
        <shortName evidence="10">GPAT</shortName>
        <ecNumber evidence="10">2.3.1.275</ecNumber>
    </alternativeName>
    <alternativeName>
        <fullName evidence="10">Lysophosphatidic acid synthase</fullName>
        <shortName evidence="10">LPA synthase</shortName>
    </alternativeName>
</protein>
<evidence type="ECO:0000256" key="9">
    <source>
        <dbReference type="ARBA" id="ARBA00023264"/>
    </source>
</evidence>
<dbReference type="EC" id="2.3.1.275" evidence="10"/>
<organism evidence="11 12">
    <name type="scientific">Intestinicryptomonas porci</name>
    <dbReference type="NCBI Taxonomy" id="2926320"/>
    <lineage>
        <taxon>Bacteria</taxon>
        <taxon>Pseudomonadati</taxon>
        <taxon>Verrucomicrobiota</taxon>
        <taxon>Opitutia</taxon>
        <taxon>Opitutales</taxon>
        <taxon>Intestinicryptomonaceae</taxon>
        <taxon>Intestinicryptomonas</taxon>
    </lineage>
</organism>
<feature type="transmembrane region" description="Helical" evidence="10">
    <location>
        <begin position="6"/>
        <end position="26"/>
    </location>
</feature>
<comment type="pathway">
    <text evidence="10">Lipid metabolism; phospholipid metabolism.</text>
</comment>
<evidence type="ECO:0000256" key="6">
    <source>
        <dbReference type="ARBA" id="ARBA00023098"/>
    </source>
</evidence>
<dbReference type="PANTHER" id="PTHR30309:SF0">
    <property type="entry name" value="GLYCEROL-3-PHOSPHATE ACYLTRANSFERASE-RELATED"/>
    <property type="match status" value="1"/>
</dbReference>